<sequence>MFPQMMIYCVVLTMQEYTDLVVRFCKDVETRSQTGYIDFGRFNSPKSFHTGSGQVDFVQDFYNSDLVNGENSYDKLGRTAQVNILCGGCSNGACKGILGCICNFTYESTCMSSFSALKFNILKK</sequence>
<keyword evidence="2" id="KW-1185">Reference proteome</keyword>
<dbReference type="AlphaFoldDB" id="A0AAV2F8W8"/>
<dbReference type="Proteomes" id="UP001497516">
    <property type="component" value="Chromosome 6"/>
</dbReference>
<accession>A0AAV2F8W8</accession>
<proteinExistence type="predicted"/>
<evidence type="ECO:0000313" key="2">
    <source>
        <dbReference type="Proteomes" id="UP001497516"/>
    </source>
</evidence>
<organism evidence="1 2">
    <name type="scientific">Linum trigynum</name>
    <dbReference type="NCBI Taxonomy" id="586398"/>
    <lineage>
        <taxon>Eukaryota</taxon>
        <taxon>Viridiplantae</taxon>
        <taxon>Streptophyta</taxon>
        <taxon>Embryophyta</taxon>
        <taxon>Tracheophyta</taxon>
        <taxon>Spermatophyta</taxon>
        <taxon>Magnoliopsida</taxon>
        <taxon>eudicotyledons</taxon>
        <taxon>Gunneridae</taxon>
        <taxon>Pentapetalae</taxon>
        <taxon>rosids</taxon>
        <taxon>fabids</taxon>
        <taxon>Malpighiales</taxon>
        <taxon>Linaceae</taxon>
        <taxon>Linum</taxon>
    </lineage>
</organism>
<dbReference type="PANTHER" id="PTHR35752">
    <property type="entry name" value="G-PROTEIN COUPLED RECEPTOR"/>
    <property type="match status" value="1"/>
</dbReference>
<evidence type="ECO:0000313" key="1">
    <source>
        <dbReference type="EMBL" id="CAL1394679.1"/>
    </source>
</evidence>
<gene>
    <name evidence="1" type="ORF">LTRI10_LOCUS35165</name>
</gene>
<dbReference type="EMBL" id="OZ034819">
    <property type="protein sequence ID" value="CAL1394679.1"/>
    <property type="molecule type" value="Genomic_DNA"/>
</dbReference>
<dbReference type="PANTHER" id="PTHR35752:SF1">
    <property type="entry name" value="G-PROTEIN COUPLED RECEPTOR"/>
    <property type="match status" value="1"/>
</dbReference>
<protein>
    <submittedName>
        <fullName evidence="1">Uncharacterized protein</fullName>
    </submittedName>
</protein>
<reference evidence="1 2" key="1">
    <citation type="submission" date="2024-04" db="EMBL/GenBank/DDBJ databases">
        <authorList>
            <person name="Fracassetti M."/>
        </authorList>
    </citation>
    <scope>NUCLEOTIDE SEQUENCE [LARGE SCALE GENOMIC DNA]</scope>
</reference>
<name>A0AAV2F8W8_9ROSI</name>